<comment type="caution">
    <text evidence="2">The sequence shown here is derived from an EMBL/GenBank/DDBJ whole genome shotgun (WGS) entry which is preliminary data.</text>
</comment>
<proteinExistence type="predicted"/>
<dbReference type="Proteomes" id="UP001266305">
    <property type="component" value="Unassembled WGS sequence"/>
</dbReference>
<organism evidence="2 3">
    <name type="scientific">Saguinus oedipus</name>
    <name type="common">Cotton-top tamarin</name>
    <name type="synonym">Oedipomidas oedipus</name>
    <dbReference type="NCBI Taxonomy" id="9490"/>
    <lineage>
        <taxon>Eukaryota</taxon>
        <taxon>Metazoa</taxon>
        <taxon>Chordata</taxon>
        <taxon>Craniata</taxon>
        <taxon>Vertebrata</taxon>
        <taxon>Euteleostomi</taxon>
        <taxon>Mammalia</taxon>
        <taxon>Eutheria</taxon>
        <taxon>Euarchontoglires</taxon>
        <taxon>Primates</taxon>
        <taxon>Haplorrhini</taxon>
        <taxon>Platyrrhini</taxon>
        <taxon>Cebidae</taxon>
        <taxon>Callitrichinae</taxon>
        <taxon>Saguinus</taxon>
    </lineage>
</organism>
<protein>
    <submittedName>
        <fullName evidence="2">Uncharacterized protein</fullName>
    </submittedName>
</protein>
<reference evidence="2 3" key="1">
    <citation type="submission" date="2023-05" db="EMBL/GenBank/DDBJ databases">
        <title>B98-5 Cell Line De Novo Hybrid Assembly: An Optical Mapping Approach.</title>
        <authorList>
            <person name="Kananen K."/>
            <person name="Auerbach J.A."/>
            <person name="Kautto E."/>
            <person name="Blachly J.S."/>
        </authorList>
    </citation>
    <scope>NUCLEOTIDE SEQUENCE [LARGE SCALE GENOMIC DNA]</scope>
    <source>
        <strain evidence="2">B95-8</strain>
        <tissue evidence="2">Cell line</tissue>
    </source>
</reference>
<name>A0ABQ9TVT0_SAGOE</name>
<evidence type="ECO:0000313" key="3">
    <source>
        <dbReference type="Proteomes" id="UP001266305"/>
    </source>
</evidence>
<dbReference type="EMBL" id="JASSZA010000019">
    <property type="protein sequence ID" value="KAK2088267.1"/>
    <property type="molecule type" value="Genomic_DNA"/>
</dbReference>
<keyword evidence="3" id="KW-1185">Reference proteome</keyword>
<gene>
    <name evidence="2" type="ORF">P7K49_034174</name>
</gene>
<accession>A0ABQ9TVT0</accession>
<feature type="compositionally biased region" description="Pro residues" evidence="1">
    <location>
        <begin position="44"/>
        <end position="53"/>
    </location>
</feature>
<evidence type="ECO:0000313" key="2">
    <source>
        <dbReference type="EMBL" id="KAK2088267.1"/>
    </source>
</evidence>
<feature type="region of interest" description="Disordered" evidence="1">
    <location>
        <begin position="32"/>
        <end position="62"/>
    </location>
</feature>
<feature type="region of interest" description="Disordered" evidence="1">
    <location>
        <begin position="76"/>
        <end position="127"/>
    </location>
</feature>
<evidence type="ECO:0000256" key="1">
    <source>
        <dbReference type="SAM" id="MobiDB-lite"/>
    </source>
</evidence>
<sequence length="127" mass="13250">MAAGHIQTSLPSLQLRRLQRLALDLDLGDFAAAEPPFSGAAPSPFTPQSPAPFRPRARNGSAERCVAAPTWWLSGHAPGWEGGDGAEDDGGRPGNLWEDFLEGKAPGPGTRKGGSNEEIGGGGLYED</sequence>